<dbReference type="KEGG" id="cbae:COR50_09975"/>
<dbReference type="RefSeq" id="WP_098193854.1">
    <property type="nucleotide sequence ID" value="NZ_CP023777.1"/>
</dbReference>
<proteinExistence type="predicted"/>
<evidence type="ECO:0000313" key="2">
    <source>
        <dbReference type="Proteomes" id="UP000220133"/>
    </source>
</evidence>
<keyword evidence="2" id="KW-1185">Reference proteome</keyword>
<organism evidence="1 2">
    <name type="scientific">Chitinophaga caeni</name>
    <dbReference type="NCBI Taxonomy" id="2029983"/>
    <lineage>
        <taxon>Bacteria</taxon>
        <taxon>Pseudomonadati</taxon>
        <taxon>Bacteroidota</taxon>
        <taxon>Chitinophagia</taxon>
        <taxon>Chitinophagales</taxon>
        <taxon>Chitinophagaceae</taxon>
        <taxon>Chitinophaga</taxon>
    </lineage>
</organism>
<protein>
    <submittedName>
        <fullName evidence="1">Uncharacterized protein</fullName>
    </submittedName>
</protein>
<dbReference type="Proteomes" id="UP000220133">
    <property type="component" value="Chromosome"/>
</dbReference>
<gene>
    <name evidence="1" type="ORF">COR50_09975</name>
</gene>
<dbReference type="EMBL" id="CP023777">
    <property type="protein sequence ID" value="ATL47477.1"/>
    <property type="molecule type" value="Genomic_DNA"/>
</dbReference>
<sequence>MFKFINKLFEGFKSSKNNHQGYNYPVGADSMPTVTDVHEDGQDKRISRISARYYKIIRRQPDHHAVGFPR</sequence>
<reference evidence="1 2" key="1">
    <citation type="submission" date="2017-10" db="EMBL/GenBank/DDBJ databases">
        <title>Paenichitinophaga pekingensis gen. nov., sp. nov., isolated from activated sludge.</title>
        <authorList>
            <person name="Jin D."/>
            <person name="Kong X."/>
            <person name="Deng Y."/>
            <person name="Bai Z."/>
        </authorList>
    </citation>
    <scope>NUCLEOTIDE SEQUENCE [LARGE SCALE GENOMIC DNA]</scope>
    <source>
        <strain evidence="1 2">13</strain>
    </source>
</reference>
<name>A0A291QU74_9BACT</name>
<dbReference type="AlphaFoldDB" id="A0A291QU74"/>
<evidence type="ECO:0000313" key="1">
    <source>
        <dbReference type="EMBL" id="ATL47477.1"/>
    </source>
</evidence>
<accession>A0A291QU74</accession>